<evidence type="ECO:0000256" key="2">
    <source>
        <dbReference type="ARBA" id="ARBA00005628"/>
    </source>
</evidence>
<dbReference type="Proteomes" id="UP001179614">
    <property type="component" value="Chromosome"/>
</dbReference>
<keyword evidence="9" id="KW-1185">Reference proteome</keyword>
<evidence type="ECO:0000256" key="1">
    <source>
        <dbReference type="ARBA" id="ARBA00004496"/>
    </source>
</evidence>
<dbReference type="PANTHER" id="PTHR42891">
    <property type="entry name" value="D-GLYCERO-BETA-D-MANNO-HEPTOSE-1,7-BISPHOSPHATE 7-PHOSPHATASE"/>
    <property type="match status" value="1"/>
</dbReference>
<keyword evidence="3" id="KW-0963">Cytoplasm</keyword>
<dbReference type="EMBL" id="CP089391">
    <property type="protein sequence ID" value="WBL76444.1"/>
    <property type="molecule type" value="Genomic_DNA"/>
</dbReference>
<dbReference type="InterPro" id="IPR023214">
    <property type="entry name" value="HAD_sf"/>
</dbReference>
<keyword evidence="6" id="KW-0119">Carbohydrate metabolism</keyword>
<comment type="subcellular location">
    <subcellularLocation>
        <location evidence="1">Cytoplasm</location>
    </subcellularLocation>
</comment>
<dbReference type="InterPro" id="IPR004446">
    <property type="entry name" value="Heptose_bisP_phosphatase"/>
</dbReference>
<name>A0ABY7MDP2_9BRAD</name>
<evidence type="ECO:0000313" key="8">
    <source>
        <dbReference type="EMBL" id="WBL76444.1"/>
    </source>
</evidence>
<evidence type="ECO:0000256" key="5">
    <source>
        <dbReference type="ARBA" id="ARBA00022801"/>
    </source>
</evidence>
<dbReference type="Pfam" id="PF13242">
    <property type="entry name" value="Hydrolase_like"/>
    <property type="match status" value="1"/>
</dbReference>
<accession>A0ABY7MDP2</accession>
<evidence type="ECO:0000256" key="7">
    <source>
        <dbReference type="ARBA" id="ARBA00031828"/>
    </source>
</evidence>
<dbReference type="InterPro" id="IPR006543">
    <property type="entry name" value="Histidinol-phos"/>
</dbReference>
<proteinExistence type="inferred from homology"/>
<dbReference type="GO" id="GO:0016787">
    <property type="term" value="F:hydrolase activity"/>
    <property type="evidence" value="ECO:0007669"/>
    <property type="project" value="UniProtKB-KW"/>
</dbReference>
<dbReference type="SUPFAM" id="SSF56784">
    <property type="entry name" value="HAD-like"/>
    <property type="match status" value="1"/>
</dbReference>
<comment type="similarity">
    <text evidence="2">Belongs to the GmhB family.</text>
</comment>
<evidence type="ECO:0000256" key="4">
    <source>
        <dbReference type="ARBA" id="ARBA00022723"/>
    </source>
</evidence>
<dbReference type="RefSeq" id="WP_270161723.1">
    <property type="nucleotide sequence ID" value="NZ_CP089391.1"/>
</dbReference>
<dbReference type="CDD" id="cd07503">
    <property type="entry name" value="HAD_HisB-N"/>
    <property type="match status" value="1"/>
</dbReference>
<dbReference type="NCBIfam" id="TIGR01656">
    <property type="entry name" value="Histidinol-ppas"/>
    <property type="match status" value="1"/>
</dbReference>
<keyword evidence="5 8" id="KW-0378">Hydrolase</keyword>
<evidence type="ECO:0000313" key="9">
    <source>
        <dbReference type="Proteomes" id="UP001179614"/>
    </source>
</evidence>
<dbReference type="NCBIfam" id="TIGR00213">
    <property type="entry name" value="GmhB_yaeD"/>
    <property type="match status" value="1"/>
</dbReference>
<reference evidence="8" key="1">
    <citation type="submission" date="2021-12" db="EMBL/GenBank/DDBJ databases">
        <title>Bradyrhizobium xenonodulans sp. nov.</title>
        <authorList>
            <person name="Claassens R."/>
            <person name="Venter S.N."/>
            <person name="Beukes C.W."/>
            <person name="Stepkowski T."/>
            <person name="Steenkamp E.T."/>
        </authorList>
    </citation>
    <scope>NUCLEOTIDE SEQUENCE</scope>
    <source>
        <strain evidence="8">14AB</strain>
    </source>
</reference>
<evidence type="ECO:0000256" key="6">
    <source>
        <dbReference type="ARBA" id="ARBA00023277"/>
    </source>
</evidence>
<organism evidence="8 9">
    <name type="scientific">Bradyrhizobium xenonodulans</name>
    <dbReference type="NCBI Taxonomy" id="2736875"/>
    <lineage>
        <taxon>Bacteria</taxon>
        <taxon>Pseudomonadati</taxon>
        <taxon>Pseudomonadota</taxon>
        <taxon>Alphaproteobacteria</taxon>
        <taxon>Hyphomicrobiales</taxon>
        <taxon>Nitrobacteraceae</taxon>
        <taxon>Bradyrhizobium</taxon>
    </lineage>
</organism>
<keyword evidence="4" id="KW-0479">Metal-binding</keyword>
<dbReference type="InterPro" id="IPR006549">
    <property type="entry name" value="HAD-SF_hydro_IIIA"/>
</dbReference>
<dbReference type="Gene3D" id="3.40.50.1000">
    <property type="entry name" value="HAD superfamily/HAD-like"/>
    <property type="match status" value="1"/>
</dbReference>
<dbReference type="InterPro" id="IPR036412">
    <property type="entry name" value="HAD-like_sf"/>
</dbReference>
<gene>
    <name evidence="8" type="ORF">I3J27_25885</name>
</gene>
<protein>
    <recommendedName>
        <fullName evidence="7">D,D-heptose 1,7-bisphosphate phosphatase</fullName>
    </recommendedName>
</protein>
<dbReference type="NCBIfam" id="TIGR01662">
    <property type="entry name" value="HAD-SF-IIIA"/>
    <property type="match status" value="1"/>
</dbReference>
<evidence type="ECO:0000256" key="3">
    <source>
        <dbReference type="ARBA" id="ARBA00022490"/>
    </source>
</evidence>
<sequence>MSTCAREMAGVGQLGARCFGGAFVKMQNPADPRHARREPADDRPRRPAVFLDRDGVLNVDKAYVHRIDDFEWVQGAREAVKLCNDLGYYVFVVTNQSGVARGYFGVDDIHRLHDWMNRELGAIGAHIDDFQYCPYHEEGTVEAYRRVSDRRKPAPGMILDCLKTWPVRIEGSLLVGDNIRDIEAAVAAGIPGHLFREGDLAAFLRPLLTARS</sequence>
<dbReference type="PANTHER" id="PTHR42891:SF1">
    <property type="entry name" value="D-GLYCERO-BETA-D-MANNO-HEPTOSE-1,7-BISPHOSPHATE 7-PHOSPHATASE"/>
    <property type="match status" value="1"/>
</dbReference>